<dbReference type="SUPFAM" id="SSF103473">
    <property type="entry name" value="MFS general substrate transporter"/>
    <property type="match status" value="1"/>
</dbReference>
<keyword evidence="5 6" id="KW-0472">Membrane</keyword>
<name>A0A0A1TJY2_9HYPO</name>
<dbReference type="EMBL" id="CDHN01000003">
    <property type="protein sequence ID" value="CEJ91040.1"/>
    <property type="molecule type" value="Genomic_DNA"/>
</dbReference>
<evidence type="ECO:0000259" key="7">
    <source>
        <dbReference type="PROSITE" id="PS50850"/>
    </source>
</evidence>
<keyword evidence="3 6" id="KW-0812">Transmembrane</keyword>
<dbReference type="OrthoDB" id="19923at2759"/>
<evidence type="ECO:0000256" key="3">
    <source>
        <dbReference type="ARBA" id="ARBA00022692"/>
    </source>
</evidence>
<accession>A0A0A1TJY2</accession>
<sequence length="488" mass="54023">MMTKEKDAAPSALFQQATYENEDQKDNLSDAEYRKLIWKLDVRLLPPLFVLWFISLIDRVNIGTARIQGLEKDLGMDPKSNQFNTAVVVVFVGLILAEVPSNWLVKRFAPSMVLCLECILLGLFTIGQGLVQSSGGLIAMRLIIGILEAGLIPGSIFVLSAYYPRYELQWRVSMLHVGNAVSNAFGGLLAFAVAGIRSSNGWNGWRWIFIIEGAITIAVTLVCWPFVCNWPATAKWLKPEEKDALEHRIRNEGIIGRMGTLDRKAIVRCITDWKVYVSGLIIICNISSVYSCSLFAPTIVHALKPNYTPQQVQALVIPIFVVASAVTLAVAYLSDKLKHRAGFALLGCLIAIIGYVILLNQQHVSVDVRYGALYFIASGSFCLLPSAWILLLNNVSGSYKTAFAMGMEIGLGNCGGFVASLVFNTPPYYWSGFKTTFSLMCVTAGLICVYVLGLWWENKQKRAGKRDYLLAEEGDNLGDAHPKFIYTY</sequence>
<dbReference type="GO" id="GO:0016020">
    <property type="term" value="C:membrane"/>
    <property type="evidence" value="ECO:0007669"/>
    <property type="project" value="UniProtKB-SubCell"/>
</dbReference>
<feature type="transmembrane region" description="Helical" evidence="6">
    <location>
        <begin position="273"/>
        <end position="300"/>
    </location>
</feature>
<comment type="subcellular location">
    <subcellularLocation>
        <location evidence="1">Membrane</location>
        <topology evidence="1">Multi-pass membrane protein</topology>
    </subcellularLocation>
</comment>
<feature type="transmembrane region" description="Helical" evidence="6">
    <location>
        <begin position="111"/>
        <end position="131"/>
    </location>
</feature>
<dbReference type="Gene3D" id="1.20.1250.20">
    <property type="entry name" value="MFS general substrate transporter like domains"/>
    <property type="match status" value="2"/>
</dbReference>
<dbReference type="InterPro" id="IPR036259">
    <property type="entry name" value="MFS_trans_sf"/>
</dbReference>
<evidence type="ECO:0000313" key="8">
    <source>
        <dbReference type="EMBL" id="CEJ91040.1"/>
    </source>
</evidence>
<organism evidence="8 9">
    <name type="scientific">[Torrubiella] hemipterigena</name>
    <dbReference type="NCBI Taxonomy" id="1531966"/>
    <lineage>
        <taxon>Eukaryota</taxon>
        <taxon>Fungi</taxon>
        <taxon>Dikarya</taxon>
        <taxon>Ascomycota</taxon>
        <taxon>Pezizomycotina</taxon>
        <taxon>Sordariomycetes</taxon>
        <taxon>Hypocreomycetidae</taxon>
        <taxon>Hypocreales</taxon>
        <taxon>Clavicipitaceae</taxon>
        <taxon>Clavicipitaceae incertae sedis</taxon>
        <taxon>'Torrubiella' clade</taxon>
    </lineage>
</organism>
<evidence type="ECO:0000256" key="5">
    <source>
        <dbReference type="ARBA" id="ARBA00023136"/>
    </source>
</evidence>
<feature type="transmembrane region" description="Helical" evidence="6">
    <location>
        <begin position="341"/>
        <end position="359"/>
    </location>
</feature>
<proteinExistence type="predicted"/>
<feature type="domain" description="Major facilitator superfamily (MFS) profile" evidence="7">
    <location>
        <begin position="44"/>
        <end position="459"/>
    </location>
</feature>
<gene>
    <name evidence="8" type="ORF">VHEMI06780</name>
</gene>
<dbReference type="InterPro" id="IPR020846">
    <property type="entry name" value="MFS_dom"/>
</dbReference>
<dbReference type="GO" id="GO:0022857">
    <property type="term" value="F:transmembrane transporter activity"/>
    <property type="evidence" value="ECO:0007669"/>
    <property type="project" value="InterPro"/>
</dbReference>
<feature type="transmembrane region" description="Helical" evidence="6">
    <location>
        <begin position="175"/>
        <end position="196"/>
    </location>
</feature>
<dbReference type="FunFam" id="1.20.1250.20:FF:000057">
    <property type="entry name" value="MFS general substrate transporter"/>
    <property type="match status" value="1"/>
</dbReference>
<evidence type="ECO:0000256" key="6">
    <source>
        <dbReference type="SAM" id="Phobius"/>
    </source>
</evidence>
<evidence type="ECO:0000313" key="9">
    <source>
        <dbReference type="Proteomes" id="UP000039046"/>
    </source>
</evidence>
<dbReference type="Pfam" id="PF07690">
    <property type="entry name" value="MFS_1"/>
    <property type="match status" value="1"/>
</dbReference>
<dbReference type="Proteomes" id="UP000039046">
    <property type="component" value="Unassembled WGS sequence"/>
</dbReference>
<keyword evidence="9" id="KW-1185">Reference proteome</keyword>
<dbReference type="InterPro" id="IPR011701">
    <property type="entry name" value="MFS"/>
</dbReference>
<feature type="transmembrane region" description="Helical" evidence="6">
    <location>
        <begin position="435"/>
        <end position="456"/>
    </location>
</feature>
<feature type="transmembrane region" description="Helical" evidence="6">
    <location>
        <begin position="137"/>
        <end position="163"/>
    </location>
</feature>
<reference evidence="8 9" key="1">
    <citation type="journal article" date="2015" name="Genome Announc.">
        <title>Draft Genome Sequence and Gene Annotation of the Entomopathogenic Fungus Verticillium hemipterigenum.</title>
        <authorList>
            <person name="Horn F."/>
            <person name="Habel A."/>
            <person name="Scharf D.H."/>
            <person name="Dworschak J."/>
            <person name="Brakhage A.A."/>
            <person name="Guthke R."/>
            <person name="Hertweck C."/>
            <person name="Linde J."/>
        </authorList>
    </citation>
    <scope>NUCLEOTIDE SEQUENCE [LARGE SCALE GENOMIC DNA]</scope>
</reference>
<feature type="transmembrane region" description="Helical" evidence="6">
    <location>
        <begin position="208"/>
        <end position="228"/>
    </location>
</feature>
<protein>
    <recommendedName>
        <fullName evidence="7">Major facilitator superfamily (MFS) profile domain-containing protein</fullName>
    </recommendedName>
</protein>
<dbReference type="PANTHER" id="PTHR43791">
    <property type="entry name" value="PERMEASE-RELATED"/>
    <property type="match status" value="1"/>
</dbReference>
<dbReference type="HOGENOM" id="CLU_001265_0_1_1"/>
<evidence type="ECO:0000256" key="2">
    <source>
        <dbReference type="ARBA" id="ARBA00022448"/>
    </source>
</evidence>
<feature type="transmembrane region" description="Helical" evidence="6">
    <location>
        <begin position="371"/>
        <end position="391"/>
    </location>
</feature>
<keyword evidence="2" id="KW-0813">Transport</keyword>
<dbReference type="PROSITE" id="PS50850">
    <property type="entry name" value="MFS"/>
    <property type="match status" value="1"/>
</dbReference>
<feature type="transmembrane region" description="Helical" evidence="6">
    <location>
        <begin position="312"/>
        <end position="334"/>
    </location>
</feature>
<feature type="transmembrane region" description="Helical" evidence="6">
    <location>
        <begin position="44"/>
        <end position="62"/>
    </location>
</feature>
<keyword evidence="4 6" id="KW-1133">Transmembrane helix</keyword>
<dbReference type="AlphaFoldDB" id="A0A0A1TJY2"/>
<feature type="transmembrane region" description="Helical" evidence="6">
    <location>
        <begin position="403"/>
        <end position="423"/>
    </location>
</feature>
<feature type="transmembrane region" description="Helical" evidence="6">
    <location>
        <begin position="82"/>
        <end position="99"/>
    </location>
</feature>
<evidence type="ECO:0000256" key="4">
    <source>
        <dbReference type="ARBA" id="ARBA00022989"/>
    </source>
</evidence>
<dbReference type="PANTHER" id="PTHR43791:SF52">
    <property type="entry name" value="TRANSPORTER, PUTATIVE (AFU_ORTHOLOGUE AFUA_1G11820)-RELATED"/>
    <property type="match status" value="1"/>
</dbReference>
<evidence type="ECO:0000256" key="1">
    <source>
        <dbReference type="ARBA" id="ARBA00004141"/>
    </source>
</evidence>